<feature type="region of interest" description="Disordered" evidence="7">
    <location>
        <begin position="194"/>
        <end position="236"/>
    </location>
</feature>
<keyword evidence="5" id="KW-0472">Membrane</keyword>
<dbReference type="Proteomes" id="UP000283530">
    <property type="component" value="Unassembled WGS sequence"/>
</dbReference>
<evidence type="ECO:0000256" key="7">
    <source>
        <dbReference type="SAM" id="MobiDB-lite"/>
    </source>
</evidence>
<keyword evidence="4" id="KW-1003">Cell membrane</keyword>
<comment type="caution">
    <text evidence="8">The sequence shown here is derived from an EMBL/GenBank/DDBJ whole genome shotgun (WGS) entry which is preliminary data.</text>
</comment>
<feature type="compositionally biased region" description="Low complexity" evidence="7">
    <location>
        <begin position="149"/>
        <end position="160"/>
    </location>
</feature>
<comment type="similarity">
    <text evidence="2">Belongs to the BIG GRAIN 1 (BG1) plant protein family.</text>
</comment>
<dbReference type="InterPro" id="IPR039621">
    <property type="entry name" value="BG1-like"/>
</dbReference>
<feature type="compositionally biased region" description="Low complexity" evidence="7">
    <location>
        <begin position="101"/>
        <end position="112"/>
    </location>
</feature>
<evidence type="ECO:0000256" key="1">
    <source>
        <dbReference type="ARBA" id="ARBA00004236"/>
    </source>
</evidence>
<dbReference type="PANTHER" id="PTHR33541:SF28">
    <property type="entry name" value="PROTEIN BIG GRAIN 1-LIKE A"/>
    <property type="match status" value="1"/>
</dbReference>
<name>A0A3S3M135_9MAGN</name>
<sequence>MDRYEKKYQNPSFSANVLDAIYRSIDNGDIEAAAAAAEEMVFYSETMRKKQSFSSRMQSEKWVVERKRTTEKSDLGRNPATYFEHGFEKSHRNLKPTLLHSGSSSSDSSESEPVFVRPKPVRTGLQRKTQLPEIQAPKQQKPKQESFNKTKPTPSSSAKSNGGGVDLKKPKQPISPGGRIAGFLNSLFTAAGNAKKTTKLSSLERKSKSDRSSSSTCSSASSYSRSCLSKTPSSRGNSIKSVRFYPVGVIVDEDSRPCGQKHIYDREREVGHLTVGIKKSSECPPLIFGEELKRHLMEKNRQVEEAAKDLLKGYQKKSKIIGEVMRDVHENVIYDEEEEDDFDDGMSCSSSDLFELDNLAVIGIDRYREELPVYETTRLDTNRAIASGLIR</sequence>
<feature type="region of interest" description="Disordered" evidence="7">
    <location>
        <begin position="49"/>
        <end position="80"/>
    </location>
</feature>
<keyword evidence="9" id="KW-1185">Reference proteome</keyword>
<gene>
    <name evidence="8" type="ORF">CKAN_00353800</name>
</gene>
<feature type="compositionally biased region" description="Low complexity" evidence="7">
    <location>
        <begin position="212"/>
        <end position="230"/>
    </location>
</feature>
<feature type="region of interest" description="Disordered" evidence="7">
    <location>
        <begin position="93"/>
        <end position="178"/>
    </location>
</feature>
<reference evidence="8 9" key="1">
    <citation type="journal article" date="2019" name="Nat. Plants">
        <title>Stout camphor tree genome fills gaps in understanding of flowering plant genome evolution.</title>
        <authorList>
            <person name="Chaw S.M."/>
            <person name="Liu Y.C."/>
            <person name="Wu Y.W."/>
            <person name="Wang H.Y."/>
            <person name="Lin C.I."/>
            <person name="Wu C.S."/>
            <person name="Ke H.M."/>
            <person name="Chang L.Y."/>
            <person name="Hsu C.Y."/>
            <person name="Yang H.T."/>
            <person name="Sudianto E."/>
            <person name="Hsu M.H."/>
            <person name="Wu K.P."/>
            <person name="Wang L.N."/>
            <person name="Leebens-Mack J.H."/>
            <person name="Tsai I.J."/>
        </authorList>
    </citation>
    <scope>NUCLEOTIDE SEQUENCE [LARGE SCALE GENOMIC DNA]</scope>
    <source>
        <strain evidence="9">cv. Chaw 1501</strain>
        <tissue evidence="8">Young leaves</tissue>
    </source>
</reference>
<accession>A0A3S3M135</accession>
<dbReference type="AlphaFoldDB" id="A0A3S3M135"/>
<dbReference type="PANTHER" id="PTHR33541">
    <property type="entry name" value="PROTEIN BIG GRAIN 1-LIKE A-RELATED"/>
    <property type="match status" value="1"/>
</dbReference>
<dbReference type="GO" id="GO:0005886">
    <property type="term" value="C:plasma membrane"/>
    <property type="evidence" value="ECO:0007669"/>
    <property type="project" value="UniProtKB-SubCell"/>
</dbReference>
<keyword evidence="3" id="KW-0813">Transport</keyword>
<protein>
    <submittedName>
        <fullName evidence="8">Protein BIG GRAIN 1-like protein B</fullName>
    </submittedName>
</protein>
<evidence type="ECO:0000256" key="6">
    <source>
        <dbReference type="ARBA" id="ARBA00023294"/>
    </source>
</evidence>
<dbReference type="EMBL" id="QPKB01000001">
    <property type="protein sequence ID" value="RWR75169.1"/>
    <property type="molecule type" value="Genomic_DNA"/>
</dbReference>
<evidence type="ECO:0000313" key="8">
    <source>
        <dbReference type="EMBL" id="RWR75169.1"/>
    </source>
</evidence>
<evidence type="ECO:0000256" key="2">
    <source>
        <dbReference type="ARBA" id="ARBA00010067"/>
    </source>
</evidence>
<proteinExistence type="inferred from homology"/>
<comment type="subcellular location">
    <subcellularLocation>
        <location evidence="1">Cell membrane</location>
    </subcellularLocation>
</comment>
<organism evidence="8 9">
    <name type="scientific">Cinnamomum micranthum f. kanehirae</name>
    <dbReference type="NCBI Taxonomy" id="337451"/>
    <lineage>
        <taxon>Eukaryota</taxon>
        <taxon>Viridiplantae</taxon>
        <taxon>Streptophyta</taxon>
        <taxon>Embryophyta</taxon>
        <taxon>Tracheophyta</taxon>
        <taxon>Spermatophyta</taxon>
        <taxon>Magnoliopsida</taxon>
        <taxon>Magnoliidae</taxon>
        <taxon>Laurales</taxon>
        <taxon>Lauraceae</taxon>
        <taxon>Cinnamomum</taxon>
    </lineage>
</organism>
<evidence type="ECO:0000256" key="4">
    <source>
        <dbReference type="ARBA" id="ARBA00022475"/>
    </source>
</evidence>
<evidence type="ECO:0000313" key="9">
    <source>
        <dbReference type="Proteomes" id="UP000283530"/>
    </source>
</evidence>
<keyword evidence="6" id="KW-0927">Auxin signaling pathway</keyword>
<evidence type="ECO:0000256" key="3">
    <source>
        <dbReference type="ARBA" id="ARBA00022448"/>
    </source>
</evidence>
<feature type="compositionally biased region" description="Basic and acidic residues" evidence="7">
    <location>
        <begin position="202"/>
        <end position="211"/>
    </location>
</feature>
<dbReference type="GO" id="GO:0009734">
    <property type="term" value="P:auxin-activated signaling pathway"/>
    <property type="evidence" value="ECO:0007669"/>
    <property type="project" value="UniProtKB-KW"/>
</dbReference>
<dbReference type="OrthoDB" id="680041at2759"/>
<feature type="compositionally biased region" description="Basic and acidic residues" evidence="7">
    <location>
        <begin position="58"/>
        <end position="75"/>
    </location>
</feature>
<evidence type="ECO:0000256" key="5">
    <source>
        <dbReference type="ARBA" id="ARBA00023136"/>
    </source>
</evidence>